<dbReference type="RefSeq" id="XP_013228922.1">
    <property type="nucleotide sequence ID" value="XM_013373468.1"/>
</dbReference>
<dbReference type="VEuPathDB" id="ToxoDB:ETH2_0601500"/>
<dbReference type="Proteomes" id="UP000030747">
    <property type="component" value="Unassembled WGS sequence"/>
</dbReference>
<keyword evidence="2" id="KW-0677">Repeat</keyword>
<comment type="catalytic activity">
    <reaction evidence="6">
        <text>[protein]-dithiol + NADP(+) = [protein]-disulfide + NADPH + H(+)</text>
        <dbReference type="Rhea" id="RHEA:18753"/>
        <dbReference type="Rhea" id="RHEA-COMP:10593"/>
        <dbReference type="Rhea" id="RHEA-COMP:10594"/>
        <dbReference type="ChEBI" id="CHEBI:15378"/>
        <dbReference type="ChEBI" id="CHEBI:29950"/>
        <dbReference type="ChEBI" id="CHEBI:50058"/>
        <dbReference type="ChEBI" id="CHEBI:57783"/>
        <dbReference type="ChEBI" id="CHEBI:58349"/>
        <dbReference type="EC" id="1.8.1.8"/>
    </reaction>
</comment>
<reference evidence="10" key="4">
    <citation type="submission" date="2013-10" db="EMBL/GenBank/DDBJ databases">
        <authorList>
            <person name="Aslett M."/>
        </authorList>
    </citation>
    <scope>NUCLEOTIDE SEQUENCE [LARGE SCALE GENOMIC DNA]</scope>
    <source>
        <strain evidence="10">Houghton</strain>
    </source>
</reference>
<dbReference type="Pfam" id="PF13905">
    <property type="entry name" value="Thioredoxin_8"/>
    <property type="match status" value="1"/>
</dbReference>
<dbReference type="OrthoDB" id="189920at2759"/>
<dbReference type="EMBL" id="EF552214">
    <property type="protein sequence ID" value="ABQ41430.1"/>
    <property type="molecule type" value="mRNA"/>
</dbReference>
<dbReference type="AlphaFoldDB" id="A5JNY7"/>
<dbReference type="SUPFAM" id="SSF52833">
    <property type="entry name" value="Thioredoxin-like"/>
    <property type="match status" value="1"/>
</dbReference>
<evidence type="ECO:0000259" key="7">
    <source>
        <dbReference type="Pfam" id="PF13905"/>
    </source>
</evidence>
<evidence type="ECO:0000256" key="2">
    <source>
        <dbReference type="ARBA" id="ARBA00022737"/>
    </source>
</evidence>
<evidence type="ECO:0000313" key="8">
    <source>
        <dbReference type="EMBL" id="ABQ41430.1"/>
    </source>
</evidence>
<dbReference type="GeneID" id="25255085"/>
<organism evidence="8">
    <name type="scientific">Eimeria tenella</name>
    <name type="common">Coccidian parasite</name>
    <dbReference type="NCBI Taxonomy" id="5802"/>
    <lineage>
        <taxon>Eukaryota</taxon>
        <taxon>Sar</taxon>
        <taxon>Alveolata</taxon>
        <taxon>Apicomplexa</taxon>
        <taxon>Conoidasida</taxon>
        <taxon>Coccidia</taxon>
        <taxon>Eucoccidiorida</taxon>
        <taxon>Eimeriorina</taxon>
        <taxon>Eimeriidae</taxon>
        <taxon>Eimeria</taxon>
    </lineage>
</organism>
<keyword evidence="11" id="KW-1185">Reference proteome</keyword>
<dbReference type="VEuPathDB" id="ToxoDB:ETH_00030030"/>
<comment type="catalytic activity">
    <reaction evidence="5">
        <text>[protein]-dithiol + NAD(+) = [protein]-disulfide + NADH + H(+)</text>
        <dbReference type="Rhea" id="RHEA:18749"/>
        <dbReference type="Rhea" id="RHEA-COMP:10593"/>
        <dbReference type="Rhea" id="RHEA-COMP:10594"/>
        <dbReference type="ChEBI" id="CHEBI:15378"/>
        <dbReference type="ChEBI" id="CHEBI:29950"/>
        <dbReference type="ChEBI" id="CHEBI:50058"/>
        <dbReference type="ChEBI" id="CHEBI:57540"/>
        <dbReference type="ChEBI" id="CHEBI:57945"/>
        <dbReference type="EC" id="1.8.1.8"/>
    </reaction>
</comment>
<dbReference type="PANTHER" id="PTHR13871:SF96">
    <property type="entry name" value="THIOREDOXIN DOMAIN-CONTAINING PROTEIN"/>
    <property type="match status" value="1"/>
</dbReference>
<evidence type="ECO:0000313" key="10">
    <source>
        <dbReference type="EMBL" id="CDJ38084.1"/>
    </source>
</evidence>
<evidence type="ECO:0000256" key="6">
    <source>
        <dbReference type="ARBA" id="ARBA00047804"/>
    </source>
</evidence>
<reference evidence="9" key="2">
    <citation type="journal article" date="2012" name="BMC Genomics">
        <title>Characterisation of full-length cDNA sequences provides insights into the Eimeria tenella transcriptome.</title>
        <authorList>
            <person name="Amiruddin N."/>
            <person name="Lee X.W."/>
            <person name="Blake D.P."/>
            <person name="Suzuki Y."/>
            <person name="Tay Y.L."/>
            <person name="Lim L.S."/>
            <person name="Tomley F.M."/>
            <person name="Watanabe J."/>
            <person name="Sugimoto C."/>
            <person name="Wan K.L."/>
        </authorList>
    </citation>
    <scope>NUCLEOTIDE SEQUENCE</scope>
    <source>
        <strain evidence="9">Houghton</strain>
    </source>
</reference>
<evidence type="ECO:0000313" key="11">
    <source>
        <dbReference type="Proteomes" id="UP000030747"/>
    </source>
</evidence>
<dbReference type="InterPro" id="IPR052259">
    <property type="entry name" value="Nucleoredoxin-like"/>
</dbReference>
<evidence type="ECO:0000256" key="1">
    <source>
        <dbReference type="ARBA" id="ARBA00012612"/>
    </source>
</evidence>
<dbReference type="InterPro" id="IPR012336">
    <property type="entry name" value="Thioredoxin-like_fold"/>
</dbReference>
<dbReference type="PANTHER" id="PTHR13871">
    <property type="entry name" value="THIOREDOXIN"/>
    <property type="match status" value="1"/>
</dbReference>
<gene>
    <name evidence="10" type="ORF">ETH_00030030</name>
</gene>
<keyword evidence="4" id="KW-0520">NAD</keyword>
<proteinExistence type="evidence at transcript level"/>
<feature type="domain" description="Thioredoxin-like fold" evidence="7">
    <location>
        <begin position="69"/>
        <end position="177"/>
    </location>
</feature>
<dbReference type="EC" id="1.8.1.8" evidence="1"/>
<evidence type="ECO:0000256" key="5">
    <source>
        <dbReference type="ARBA" id="ARBA00047388"/>
    </source>
</evidence>
<dbReference type="Gene3D" id="3.40.30.10">
    <property type="entry name" value="Glutaredoxin"/>
    <property type="match status" value="1"/>
</dbReference>
<sequence>MLPQYCSPYNAEKRRFNEEQILAAGGKEGAAAPAMPMPPAYRDMDLILFPEGSLKDSNGNVVSQQHLIGKSVGLYFADGSSPKCSSFLPFLLQFYRTVNEGGSHQKIEVVFVSADKDERAFQDHVKHMPWLVIDFNDPLRTILLRHFRVEKEASVPTQGQGPRAGVPSLVVVGSDGRDAQFLQVSGGRDEGERALLRWDWRNTKFGADRFLVRREG</sequence>
<dbReference type="InterPro" id="IPR036249">
    <property type="entry name" value="Thioredoxin-like_sf"/>
</dbReference>
<protein>
    <recommendedName>
        <fullName evidence="1">protein-disulfide reductase</fullName>
        <ecNumber evidence="1">1.8.1.8</ecNumber>
    </recommendedName>
</protein>
<dbReference type="EMBL" id="HG673812">
    <property type="protein sequence ID" value="CDJ38084.1"/>
    <property type="molecule type" value="Genomic_DNA"/>
</dbReference>
<evidence type="ECO:0000313" key="9">
    <source>
        <dbReference type="EMBL" id="AET50868.1"/>
    </source>
</evidence>
<reference evidence="8" key="1">
    <citation type="submission" date="2007-04" db="EMBL/GenBank/DDBJ databases">
        <title>The full-length cDNA sequences of Eimeria tenella BW1-E06 clone.</title>
        <authorList>
            <person name="Han H."/>
            <person name="Huang B."/>
            <person name="Lin J."/>
            <person name="Dong H."/>
            <person name="Jiang L."/>
            <person name="Zhao Q."/>
        </authorList>
    </citation>
    <scope>NUCLEOTIDE SEQUENCE</scope>
</reference>
<name>A5JNY7_EIMTE</name>
<dbReference type="OMA" id="MSCANFN"/>
<evidence type="ECO:0000256" key="3">
    <source>
        <dbReference type="ARBA" id="ARBA00023002"/>
    </source>
</evidence>
<dbReference type="EMBL" id="JN987645">
    <property type="protein sequence ID" value="AET50868.1"/>
    <property type="molecule type" value="mRNA"/>
</dbReference>
<reference evidence="10" key="3">
    <citation type="submission" date="2013-10" db="EMBL/GenBank/DDBJ databases">
        <title>Genomic analysis of the causative agents of coccidiosis in chickens.</title>
        <authorList>
            <person name="Reid A.J."/>
            <person name="Blake D."/>
            <person name="Billington K."/>
            <person name="Browne H."/>
            <person name="Dunn M."/>
            <person name="Hung S."/>
            <person name="Kawahara F."/>
            <person name="Miranda-Saavedra D."/>
            <person name="Mourier T."/>
            <person name="Nagra H."/>
            <person name="Otto T.D."/>
            <person name="Rawlings N."/>
            <person name="Sanchez A."/>
            <person name="Sanders M."/>
            <person name="Subramaniam C."/>
            <person name="Tay Y."/>
            <person name="Dear P."/>
            <person name="Doerig C."/>
            <person name="Gruber A."/>
            <person name="Parkinson J."/>
            <person name="Shirley M."/>
            <person name="Wan K.L."/>
            <person name="Berriman M."/>
            <person name="Tomley F."/>
            <person name="Pain A."/>
        </authorList>
    </citation>
    <scope>NUCLEOTIDE SEQUENCE [LARGE SCALE GENOMIC DNA]</scope>
    <source>
        <strain evidence="10">Houghton</strain>
    </source>
</reference>
<keyword evidence="3" id="KW-0560">Oxidoreductase</keyword>
<dbReference type="GO" id="GO:0047134">
    <property type="term" value="F:protein-disulfide reductase [NAD(P)H] activity"/>
    <property type="evidence" value="ECO:0007669"/>
    <property type="project" value="UniProtKB-EC"/>
</dbReference>
<evidence type="ECO:0000256" key="4">
    <source>
        <dbReference type="ARBA" id="ARBA00023027"/>
    </source>
</evidence>
<accession>A5JNY7</accession>